<name>A0A5A7PBE4_STRAF</name>
<evidence type="ECO:0000313" key="2">
    <source>
        <dbReference type="EMBL" id="GER29818.1"/>
    </source>
</evidence>
<proteinExistence type="predicted"/>
<dbReference type="Proteomes" id="UP000325081">
    <property type="component" value="Unassembled WGS sequence"/>
</dbReference>
<gene>
    <name evidence="2" type="ORF">STAS_05715</name>
</gene>
<protein>
    <submittedName>
        <fullName evidence="2">Uncharacterized protein</fullName>
    </submittedName>
</protein>
<organism evidence="2 3">
    <name type="scientific">Striga asiatica</name>
    <name type="common">Asiatic witchweed</name>
    <name type="synonym">Buchnera asiatica</name>
    <dbReference type="NCBI Taxonomy" id="4170"/>
    <lineage>
        <taxon>Eukaryota</taxon>
        <taxon>Viridiplantae</taxon>
        <taxon>Streptophyta</taxon>
        <taxon>Embryophyta</taxon>
        <taxon>Tracheophyta</taxon>
        <taxon>Spermatophyta</taxon>
        <taxon>Magnoliopsida</taxon>
        <taxon>eudicotyledons</taxon>
        <taxon>Gunneridae</taxon>
        <taxon>Pentapetalae</taxon>
        <taxon>asterids</taxon>
        <taxon>lamiids</taxon>
        <taxon>Lamiales</taxon>
        <taxon>Orobanchaceae</taxon>
        <taxon>Buchnereae</taxon>
        <taxon>Striga</taxon>
    </lineage>
</organism>
<evidence type="ECO:0000313" key="3">
    <source>
        <dbReference type="Proteomes" id="UP000325081"/>
    </source>
</evidence>
<sequence length="114" mass="13096">MVPKTSLPWANTRNSFRPIMEQFFADFDQVKGRINISEAMPSMSQRKIINKNEKGLEEAYKGVGIHSQLRKIKQELEKINRLETRPAVEISRQHGRSRSPLGLTEKSIHSYATS</sequence>
<dbReference type="PANTHER" id="PTHR34780:SF2">
    <property type="entry name" value="GENOME ASSEMBLY, CHROMOSOME: A02"/>
    <property type="match status" value="1"/>
</dbReference>
<dbReference type="EMBL" id="BKCP01004283">
    <property type="protein sequence ID" value="GER29818.1"/>
    <property type="molecule type" value="Genomic_DNA"/>
</dbReference>
<dbReference type="AlphaFoldDB" id="A0A5A7PBE4"/>
<comment type="caution">
    <text evidence="2">The sequence shown here is derived from an EMBL/GenBank/DDBJ whole genome shotgun (WGS) entry which is preliminary data.</text>
</comment>
<accession>A0A5A7PBE4</accession>
<feature type="region of interest" description="Disordered" evidence="1">
    <location>
        <begin position="87"/>
        <end position="114"/>
    </location>
</feature>
<dbReference type="OrthoDB" id="1879501at2759"/>
<evidence type="ECO:0000256" key="1">
    <source>
        <dbReference type="SAM" id="MobiDB-lite"/>
    </source>
</evidence>
<keyword evidence="3" id="KW-1185">Reference proteome</keyword>
<reference evidence="3" key="1">
    <citation type="journal article" date="2019" name="Curr. Biol.">
        <title>Genome Sequence of Striga asiatica Provides Insight into the Evolution of Plant Parasitism.</title>
        <authorList>
            <person name="Yoshida S."/>
            <person name="Kim S."/>
            <person name="Wafula E.K."/>
            <person name="Tanskanen J."/>
            <person name="Kim Y.M."/>
            <person name="Honaas L."/>
            <person name="Yang Z."/>
            <person name="Spallek T."/>
            <person name="Conn C.E."/>
            <person name="Ichihashi Y."/>
            <person name="Cheong K."/>
            <person name="Cui S."/>
            <person name="Der J.P."/>
            <person name="Gundlach H."/>
            <person name="Jiao Y."/>
            <person name="Hori C."/>
            <person name="Ishida J.K."/>
            <person name="Kasahara H."/>
            <person name="Kiba T."/>
            <person name="Kim M.S."/>
            <person name="Koo N."/>
            <person name="Laohavisit A."/>
            <person name="Lee Y.H."/>
            <person name="Lumba S."/>
            <person name="McCourt P."/>
            <person name="Mortimer J.C."/>
            <person name="Mutuku J.M."/>
            <person name="Nomura T."/>
            <person name="Sasaki-Sekimoto Y."/>
            <person name="Seto Y."/>
            <person name="Wang Y."/>
            <person name="Wakatake T."/>
            <person name="Sakakibara H."/>
            <person name="Demura T."/>
            <person name="Yamaguchi S."/>
            <person name="Yoneyama K."/>
            <person name="Manabe R.I."/>
            <person name="Nelson D.C."/>
            <person name="Schulman A.H."/>
            <person name="Timko M.P."/>
            <person name="dePamphilis C.W."/>
            <person name="Choi D."/>
            <person name="Shirasu K."/>
        </authorList>
    </citation>
    <scope>NUCLEOTIDE SEQUENCE [LARGE SCALE GENOMIC DNA]</scope>
    <source>
        <strain evidence="3">cv. UVA1</strain>
    </source>
</reference>
<dbReference type="PANTHER" id="PTHR34780">
    <property type="entry name" value="OS08G0427800 PROTEIN"/>
    <property type="match status" value="1"/>
</dbReference>